<feature type="compositionally biased region" description="Polar residues" evidence="4">
    <location>
        <begin position="604"/>
        <end position="616"/>
    </location>
</feature>
<evidence type="ECO:0000313" key="7">
    <source>
        <dbReference type="Proteomes" id="UP000012073"/>
    </source>
</evidence>
<keyword evidence="1" id="KW-0479">Metal-binding</keyword>
<protein>
    <recommendedName>
        <fullName evidence="5">RanBP2-type domain-containing protein</fullName>
    </recommendedName>
</protein>
<feature type="region of interest" description="Disordered" evidence="4">
    <location>
        <begin position="703"/>
        <end position="726"/>
    </location>
</feature>
<dbReference type="InterPro" id="IPR001876">
    <property type="entry name" value="Znf_RanBP2"/>
</dbReference>
<evidence type="ECO:0000259" key="5">
    <source>
        <dbReference type="PROSITE" id="PS01358"/>
    </source>
</evidence>
<feature type="region of interest" description="Disordered" evidence="4">
    <location>
        <begin position="484"/>
        <end position="510"/>
    </location>
</feature>
<evidence type="ECO:0000313" key="6">
    <source>
        <dbReference type="EMBL" id="CDF40623.1"/>
    </source>
</evidence>
<evidence type="ECO:0000256" key="1">
    <source>
        <dbReference type="ARBA" id="ARBA00022723"/>
    </source>
</evidence>
<feature type="region of interest" description="Disordered" evidence="4">
    <location>
        <begin position="381"/>
        <end position="411"/>
    </location>
</feature>
<sequence>MCTIRAYQDPVALEALARNPNIVTDAHIDSLLLACAGIPTLRRSYATLLRLVSVTHDWEYPLRTSQKSQYTPYLRHEDTCDIPDAQECTERPKIDAGTPSIEQRLSDAHPVSKTDGLPGSKANAKLKDEVPCSVNGRAMVERALHEGIKAIFHMRRQNDDPTAKKKPRISPRSNLSITWLKRSTDIAARTLRSQLLVWSMHQRLLSAYDVVATLPVLHMSSPRKHTRPTHLPSAAARERLLREINELLPRVEEIGSRLTKRPRISRRRKCFFESDPWTVYVKRLQSSVCEDGMRKHAAGCAGHQLTTGTLDKAWRCCACLSYNTLPLSICNVCSSPYCEMEEAWVEDHSTLLNQRFKAVLSSGTAASTPWIFGQTVLPTQHRLPNGSDDSTLSVGGERRNVPIRPPHQNENRHLMLSKIANSPLSSPEDNSGMALPPGFDLIERFNTRMSFGDPNHTVRNDVNHRAQGNCDTGQRLAPISNHVNPVPTHRPSQVRPARLATSAPNGPSLMEMDMSRKIGLRMDSHGRRETPSDSEFSRGLNLINSSIDDNYVGIPLSTSVGVPPFLSPEGFASSLPHDLSPIQSFGAPSVYGSSLRRERHSKANSKQQEQTESNRQPIRKTVFANSGFEELAQGSYEAVEDTQSSLMDRMMKGTAINIPPSNSPGEPSQDEIAAREALAAAIDAANGGTGSATKESLRAVSAVVSSGRGHSGSQSESLQNGTYNMF</sequence>
<dbReference type="RefSeq" id="XP_005710917.1">
    <property type="nucleotide sequence ID" value="XM_005710860.1"/>
</dbReference>
<keyword evidence="3" id="KW-0862">Zinc</keyword>
<proteinExistence type="predicted"/>
<evidence type="ECO:0000256" key="2">
    <source>
        <dbReference type="ARBA" id="ARBA00022771"/>
    </source>
</evidence>
<dbReference type="Proteomes" id="UP000012073">
    <property type="component" value="Unassembled WGS sequence"/>
</dbReference>
<keyword evidence="7" id="KW-1185">Reference proteome</keyword>
<evidence type="ECO:0000256" key="4">
    <source>
        <dbReference type="SAM" id="MobiDB-lite"/>
    </source>
</evidence>
<feature type="compositionally biased region" description="Polar residues" evidence="4">
    <location>
        <begin position="711"/>
        <end position="726"/>
    </location>
</feature>
<feature type="domain" description="RanBP2-type" evidence="5">
    <location>
        <begin position="314"/>
        <end position="333"/>
    </location>
</feature>
<feature type="region of interest" description="Disordered" evidence="4">
    <location>
        <begin position="592"/>
        <end position="620"/>
    </location>
</feature>
<keyword evidence="2" id="KW-0863">Zinc-finger</keyword>
<dbReference type="GeneID" id="17318670"/>
<organism evidence="6 7">
    <name type="scientific">Chondrus crispus</name>
    <name type="common">Carrageen Irish moss</name>
    <name type="synonym">Polymorpha crispa</name>
    <dbReference type="NCBI Taxonomy" id="2769"/>
    <lineage>
        <taxon>Eukaryota</taxon>
        <taxon>Rhodophyta</taxon>
        <taxon>Florideophyceae</taxon>
        <taxon>Rhodymeniophycidae</taxon>
        <taxon>Gigartinales</taxon>
        <taxon>Gigartinaceae</taxon>
        <taxon>Chondrus</taxon>
    </lineage>
</organism>
<name>R7QSA8_CHOCR</name>
<dbReference type="Gramene" id="CDF40623">
    <property type="protein sequence ID" value="CDF40623"/>
    <property type="gene ID" value="CHC_T00007270001"/>
</dbReference>
<dbReference type="EMBL" id="HG002219">
    <property type="protein sequence ID" value="CDF40623.1"/>
    <property type="molecule type" value="Genomic_DNA"/>
</dbReference>
<dbReference type="GO" id="GO:0008270">
    <property type="term" value="F:zinc ion binding"/>
    <property type="evidence" value="ECO:0007669"/>
    <property type="project" value="UniProtKB-KW"/>
</dbReference>
<evidence type="ECO:0000256" key="3">
    <source>
        <dbReference type="ARBA" id="ARBA00022833"/>
    </source>
</evidence>
<dbReference type="AlphaFoldDB" id="R7QSA8"/>
<dbReference type="KEGG" id="ccp:CHC_T00007270001"/>
<gene>
    <name evidence="6" type="ORF">CHC_T00007270001</name>
</gene>
<feature type="region of interest" description="Disordered" evidence="4">
    <location>
        <begin position="96"/>
        <end position="123"/>
    </location>
</feature>
<accession>R7QSA8</accession>
<reference evidence="7" key="1">
    <citation type="journal article" date="2013" name="Proc. Natl. Acad. Sci. U.S.A.">
        <title>Genome structure and metabolic features in the red seaweed Chondrus crispus shed light on evolution of the Archaeplastida.</title>
        <authorList>
            <person name="Collen J."/>
            <person name="Porcel B."/>
            <person name="Carre W."/>
            <person name="Ball S.G."/>
            <person name="Chaparro C."/>
            <person name="Tonon T."/>
            <person name="Barbeyron T."/>
            <person name="Michel G."/>
            <person name="Noel B."/>
            <person name="Valentin K."/>
            <person name="Elias M."/>
            <person name="Artiguenave F."/>
            <person name="Arun A."/>
            <person name="Aury J.M."/>
            <person name="Barbosa-Neto J.F."/>
            <person name="Bothwell J.H."/>
            <person name="Bouget F.Y."/>
            <person name="Brillet L."/>
            <person name="Cabello-Hurtado F."/>
            <person name="Capella-Gutierrez S."/>
            <person name="Charrier B."/>
            <person name="Cladiere L."/>
            <person name="Cock J.M."/>
            <person name="Coelho S.M."/>
            <person name="Colleoni C."/>
            <person name="Czjzek M."/>
            <person name="Da Silva C."/>
            <person name="Delage L."/>
            <person name="Denoeud F."/>
            <person name="Deschamps P."/>
            <person name="Dittami S.M."/>
            <person name="Gabaldon T."/>
            <person name="Gachon C.M."/>
            <person name="Groisillier A."/>
            <person name="Herve C."/>
            <person name="Jabbari K."/>
            <person name="Katinka M."/>
            <person name="Kloareg B."/>
            <person name="Kowalczyk N."/>
            <person name="Labadie K."/>
            <person name="Leblanc C."/>
            <person name="Lopez P.J."/>
            <person name="McLachlan D.H."/>
            <person name="Meslet-Cladiere L."/>
            <person name="Moustafa A."/>
            <person name="Nehr Z."/>
            <person name="Nyvall Collen P."/>
            <person name="Panaud O."/>
            <person name="Partensky F."/>
            <person name="Poulain J."/>
            <person name="Rensing S.A."/>
            <person name="Rousvoal S."/>
            <person name="Samson G."/>
            <person name="Symeonidi A."/>
            <person name="Weissenbach J."/>
            <person name="Zambounis A."/>
            <person name="Wincker P."/>
            <person name="Boyen C."/>
        </authorList>
    </citation>
    <scope>NUCLEOTIDE SEQUENCE [LARGE SCALE GENOMIC DNA]</scope>
    <source>
        <strain evidence="7">cv. Stackhouse</strain>
    </source>
</reference>
<dbReference type="PROSITE" id="PS01358">
    <property type="entry name" value="ZF_RANBP2_1"/>
    <property type="match status" value="1"/>
</dbReference>